<gene>
    <name evidence="2" type="ORF">M0M44_11675</name>
</gene>
<name>A0ABY4M226_9FLAO</name>
<dbReference type="Proteomes" id="UP000829998">
    <property type="component" value="Chromosome"/>
</dbReference>
<feature type="compositionally biased region" description="Basic and acidic residues" evidence="1">
    <location>
        <begin position="59"/>
        <end position="68"/>
    </location>
</feature>
<keyword evidence="3" id="KW-1185">Reference proteome</keyword>
<accession>A0ABY4M226</accession>
<dbReference type="RefSeq" id="WP_248729918.1">
    <property type="nucleotide sequence ID" value="NZ_CP096829.1"/>
</dbReference>
<feature type="region of interest" description="Disordered" evidence="1">
    <location>
        <begin position="1"/>
        <end position="33"/>
    </location>
</feature>
<proteinExistence type="predicted"/>
<organism evidence="2 3">
    <name type="scientific">Flavobacterium humidisoli</name>
    <dbReference type="NCBI Taxonomy" id="2937442"/>
    <lineage>
        <taxon>Bacteria</taxon>
        <taxon>Pseudomonadati</taxon>
        <taxon>Bacteroidota</taxon>
        <taxon>Flavobacteriia</taxon>
        <taxon>Flavobacteriales</taxon>
        <taxon>Flavobacteriaceae</taxon>
        <taxon>Flavobacterium</taxon>
    </lineage>
</organism>
<evidence type="ECO:0000313" key="2">
    <source>
        <dbReference type="EMBL" id="UPZ17980.1"/>
    </source>
</evidence>
<feature type="compositionally biased region" description="Polar residues" evidence="1">
    <location>
        <begin position="69"/>
        <end position="79"/>
    </location>
</feature>
<dbReference type="Pfam" id="PF09954">
    <property type="entry name" value="DUF2188"/>
    <property type="match status" value="1"/>
</dbReference>
<reference evidence="2 3" key="1">
    <citation type="submission" date="2022-04" db="EMBL/GenBank/DDBJ databases">
        <authorList>
            <person name="Ra J.-S."/>
            <person name="Kim S.-B."/>
        </authorList>
    </citation>
    <scope>NUCLEOTIDE SEQUENCE [LARGE SCALE GENOMIC DNA]</scope>
    <source>
        <strain evidence="2 3">MMS21-Er5</strain>
    </source>
</reference>
<evidence type="ECO:0000256" key="1">
    <source>
        <dbReference type="SAM" id="MobiDB-lite"/>
    </source>
</evidence>
<feature type="compositionally biased region" description="Basic and acidic residues" evidence="1">
    <location>
        <begin position="10"/>
        <end position="22"/>
    </location>
</feature>
<sequence length="79" mass="8870">MTKRKTYHVTKTEEGWEGKVEGGQRASTTGSTKAEVMQKTIEYAKNHNGNSNVIIHKQDGKFQEERTYPRSSDPSQSPG</sequence>
<feature type="region of interest" description="Disordered" evidence="1">
    <location>
        <begin position="59"/>
        <end position="79"/>
    </location>
</feature>
<dbReference type="InterPro" id="IPR018691">
    <property type="entry name" value="DUF2188"/>
</dbReference>
<protein>
    <submittedName>
        <fullName evidence="2">DUF2188 domain-containing protein</fullName>
    </submittedName>
</protein>
<dbReference type="EMBL" id="CP096829">
    <property type="protein sequence ID" value="UPZ17980.1"/>
    <property type="molecule type" value="Genomic_DNA"/>
</dbReference>
<evidence type="ECO:0000313" key="3">
    <source>
        <dbReference type="Proteomes" id="UP000829998"/>
    </source>
</evidence>